<accession>A0A369T7E9</accession>
<feature type="domain" description="Tyr recombinase" evidence="2">
    <location>
        <begin position="137"/>
        <end position="347"/>
    </location>
</feature>
<dbReference type="PROSITE" id="PS51898">
    <property type="entry name" value="TYR_RECOMBINASE"/>
    <property type="match status" value="1"/>
</dbReference>
<dbReference type="GO" id="GO:0015074">
    <property type="term" value="P:DNA integration"/>
    <property type="evidence" value="ECO:0007669"/>
    <property type="project" value="InterPro"/>
</dbReference>
<dbReference type="InterPro" id="IPR013762">
    <property type="entry name" value="Integrase-like_cat_sf"/>
</dbReference>
<organism evidence="3 4">
    <name type="scientific">Ferruginivarius sediminum</name>
    <dbReference type="NCBI Taxonomy" id="2661937"/>
    <lineage>
        <taxon>Bacteria</taxon>
        <taxon>Pseudomonadati</taxon>
        <taxon>Pseudomonadota</taxon>
        <taxon>Alphaproteobacteria</taxon>
        <taxon>Rhodospirillales</taxon>
        <taxon>Rhodospirillaceae</taxon>
        <taxon>Ferruginivarius</taxon>
    </lineage>
</organism>
<dbReference type="Gene3D" id="1.10.443.10">
    <property type="entry name" value="Intergrase catalytic core"/>
    <property type="match status" value="1"/>
</dbReference>
<dbReference type="InterPro" id="IPR002104">
    <property type="entry name" value="Integrase_catalytic"/>
</dbReference>
<dbReference type="GO" id="GO:0003677">
    <property type="term" value="F:DNA binding"/>
    <property type="evidence" value="ECO:0007669"/>
    <property type="project" value="InterPro"/>
</dbReference>
<sequence length="360" mass="40252">MAKLGARKSLRPEHWPAADRQAWAVARTPGDIFEPGGGAANWRPQTVANFENDYGLWLGWLATSGRLAPDSRPGERVTEDAVAAYIADLQPMLAPASLANRVRRLYTAMQLFEPERDWGWLAQLKARLRRAEKATKSKPEALTSPGQLYKLGVDLMQDGETADGLLARKRAVLYRDGLIIAILAARAPRRKNLAGMRINVNVTCAGGHYWLVFSGAETKQKRASEHRLPADLTPRIDRYLDHHRAVLANGPHEPEPADALWLTEFGDRLSPMAINVMAKTRTREALGVAIPPHRFRDCLATAWAVDLPEHVTLAGAMLDHSDPKMTEDHYNQAQRHKALQCLARTFDELRRQKSAVKDEY</sequence>
<protein>
    <recommendedName>
        <fullName evidence="2">Tyr recombinase domain-containing protein</fullName>
    </recommendedName>
</protein>
<comment type="caution">
    <text evidence="3">The sequence shown here is derived from an EMBL/GenBank/DDBJ whole genome shotgun (WGS) entry which is preliminary data.</text>
</comment>
<name>A0A369T7E9_9PROT</name>
<gene>
    <name evidence="3" type="ORF">DRB17_14330</name>
</gene>
<proteinExistence type="predicted"/>
<reference evidence="3 4" key="1">
    <citation type="submission" date="2018-07" db="EMBL/GenBank/DDBJ databases">
        <title>Venubactetium sediminum gen. nov., sp. nov., isolated from a marine solar saltern.</title>
        <authorList>
            <person name="Wang S."/>
        </authorList>
    </citation>
    <scope>NUCLEOTIDE SEQUENCE [LARGE SCALE GENOMIC DNA]</scope>
    <source>
        <strain evidence="3 4">WD2A32</strain>
    </source>
</reference>
<dbReference type="InterPro" id="IPR011010">
    <property type="entry name" value="DNA_brk_join_enz"/>
</dbReference>
<dbReference type="GO" id="GO:0006310">
    <property type="term" value="P:DNA recombination"/>
    <property type="evidence" value="ECO:0007669"/>
    <property type="project" value="UniProtKB-KW"/>
</dbReference>
<evidence type="ECO:0000313" key="4">
    <source>
        <dbReference type="Proteomes" id="UP000253941"/>
    </source>
</evidence>
<evidence type="ECO:0000313" key="3">
    <source>
        <dbReference type="EMBL" id="RDD61253.1"/>
    </source>
</evidence>
<evidence type="ECO:0000256" key="1">
    <source>
        <dbReference type="ARBA" id="ARBA00023172"/>
    </source>
</evidence>
<keyword evidence="1" id="KW-0233">DNA recombination</keyword>
<dbReference type="RefSeq" id="WP_114582897.1">
    <property type="nucleotide sequence ID" value="NZ_QPMH01000014.1"/>
</dbReference>
<dbReference type="Proteomes" id="UP000253941">
    <property type="component" value="Unassembled WGS sequence"/>
</dbReference>
<dbReference type="AlphaFoldDB" id="A0A369T7E9"/>
<evidence type="ECO:0000259" key="2">
    <source>
        <dbReference type="PROSITE" id="PS51898"/>
    </source>
</evidence>
<dbReference type="EMBL" id="QPMH01000014">
    <property type="protein sequence ID" value="RDD61253.1"/>
    <property type="molecule type" value="Genomic_DNA"/>
</dbReference>
<dbReference type="SUPFAM" id="SSF56349">
    <property type="entry name" value="DNA breaking-rejoining enzymes"/>
    <property type="match status" value="1"/>
</dbReference>
<keyword evidence="4" id="KW-1185">Reference proteome</keyword>